<gene>
    <name evidence="1" type="ORF">J4733_00710</name>
</gene>
<dbReference type="AlphaFoldDB" id="A0A939NS39"/>
<evidence type="ECO:0000313" key="1">
    <source>
        <dbReference type="EMBL" id="MBO2025315.1"/>
    </source>
</evidence>
<name>A0A939NS39_KLEPN</name>
<organism evidence="1 2">
    <name type="scientific">Klebsiella pneumoniae</name>
    <dbReference type="NCBI Taxonomy" id="573"/>
    <lineage>
        <taxon>Bacteria</taxon>
        <taxon>Pseudomonadati</taxon>
        <taxon>Pseudomonadota</taxon>
        <taxon>Gammaproteobacteria</taxon>
        <taxon>Enterobacterales</taxon>
        <taxon>Enterobacteriaceae</taxon>
        <taxon>Klebsiella/Raoultella group</taxon>
        <taxon>Klebsiella</taxon>
        <taxon>Klebsiella pneumoniae complex</taxon>
    </lineage>
</organism>
<proteinExistence type="predicted"/>
<protein>
    <submittedName>
        <fullName evidence="1">Uncharacterized protein</fullName>
    </submittedName>
</protein>
<comment type="caution">
    <text evidence="1">The sequence shown here is derived from an EMBL/GenBank/DDBJ whole genome shotgun (WGS) entry which is preliminary data.</text>
</comment>
<reference evidence="1" key="1">
    <citation type="submission" date="2021-03" db="EMBL/GenBank/DDBJ databases">
        <title>Molecular epidemiology and mechanisms of colistin and carbapenem resistance in Enterobacteriaceae from clinical isolates, the environment and porcine samples in Pretoria, South Africa.</title>
        <authorList>
            <person name="Bogoshi D."/>
            <person name="Mbelle N.M."/>
            <person name="Naidoo V."/>
            <person name="Osei Sekyere J."/>
        </authorList>
    </citation>
    <scope>NUCLEOTIDE SEQUENCE</scope>
    <source>
        <strain evidence="1">C029</strain>
    </source>
</reference>
<accession>A0A939NS39</accession>
<dbReference type="Proteomes" id="UP000664267">
    <property type="component" value="Unassembled WGS sequence"/>
</dbReference>
<dbReference type="EMBL" id="JAGETN010000001">
    <property type="protein sequence ID" value="MBO2025315.1"/>
    <property type="molecule type" value="Genomic_DNA"/>
</dbReference>
<evidence type="ECO:0000313" key="2">
    <source>
        <dbReference type="Proteomes" id="UP000664267"/>
    </source>
</evidence>
<sequence>MLDGARAYPLRFPISNGYPTPQARASAAGYQTPFRCAGWRLRLIRPTVTQL</sequence>